<sequence>MAPCEALYGRKFCTPLCWIEFGERKVLGPELVFETEDKVAFDREKSYVDPKRKDIDFEVRDRVFLKFSPWKKVLRFVPNGKLSPRFIGPYQILRRVRTVAYQLELPPKLDQIHDAFHMSMLRRYRFHPYHVVLLKEIELRSNLSFEKKPVQILDPEVKVLRRKTIQLVKVLWRNYCFE</sequence>
<dbReference type="AlphaFoldDB" id="A0A5B6VCD9"/>
<proteinExistence type="predicted"/>
<dbReference type="Pfam" id="PF24626">
    <property type="entry name" value="SH3_Tf2-1"/>
    <property type="match status" value="1"/>
</dbReference>
<feature type="domain" description="Tf2-1-like SH3-like" evidence="1">
    <location>
        <begin position="61"/>
        <end position="125"/>
    </location>
</feature>
<accession>A0A5B6VCD9</accession>
<reference evidence="3" key="1">
    <citation type="journal article" date="2019" name="Plant Biotechnol. J.">
        <title>Genome sequencing of the Australian wild diploid species Gossypium australe highlights disease resistance and delayed gland morphogenesis.</title>
        <authorList>
            <person name="Cai Y."/>
            <person name="Cai X."/>
            <person name="Wang Q."/>
            <person name="Wang P."/>
            <person name="Zhang Y."/>
            <person name="Cai C."/>
            <person name="Xu Y."/>
            <person name="Wang K."/>
            <person name="Zhou Z."/>
            <person name="Wang C."/>
            <person name="Geng S."/>
            <person name="Li B."/>
            <person name="Dong Q."/>
            <person name="Hou Y."/>
            <person name="Wang H."/>
            <person name="Ai P."/>
            <person name="Liu Z."/>
            <person name="Yi F."/>
            <person name="Sun M."/>
            <person name="An G."/>
            <person name="Cheng J."/>
            <person name="Zhang Y."/>
            <person name="Shi Q."/>
            <person name="Xie Y."/>
            <person name="Shi X."/>
            <person name="Chang Y."/>
            <person name="Huang F."/>
            <person name="Chen Y."/>
            <person name="Hong S."/>
            <person name="Mi L."/>
            <person name="Sun Q."/>
            <person name="Zhang L."/>
            <person name="Zhou B."/>
            <person name="Peng R."/>
            <person name="Zhang X."/>
            <person name="Liu F."/>
        </authorList>
    </citation>
    <scope>NUCLEOTIDE SEQUENCE [LARGE SCALE GENOMIC DNA]</scope>
    <source>
        <strain evidence="3">cv. PA1801</strain>
    </source>
</reference>
<dbReference type="PANTHER" id="PTHR46148:SF44">
    <property type="entry name" value="GAG-POL POLYPROTEIN"/>
    <property type="match status" value="1"/>
</dbReference>
<protein>
    <submittedName>
        <fullName evidence="2">DNA/RNA polymerases superfamily protein</fullName>
    </submittedName>
</protein>
<evidence type="ECO:0000313" key="2">
    <source>
        <dbReference type="EMBL" id="KAA3466855.1"/>
    </source>
</evidence>
<keyword evidence="3" id="KW-1185">Reference proteome</keyword>
<dbReference type="InterPro" id="IPR056924">
    <property type="entry name" value="SH3_Tf2-1"/>
</dbReference>
<dbReference type="Proteomes" id="UP000325315">
    <property type="component" value="Unassembled WGS sequence"/>
</dbReference>
<dbReference type="OrthoDB" id="1600023at2759"/>
<organism evidence="2 3">
    <name type="scientific">Gossypium australe</name>
    <dbReference type="NCBI Taxonomy" id="47621"/>
    <lineage>
        <taxon>Eukaryota</taxon>
        <taxon>Viridiplantae</taxon>
        <taxon>Streptophyta</taxon>
        <taxon>Embryophyta</taxon>
        <taxon>Tracheophyta</taxon>
        <taxon>Spermatophyta</taxon>
        <taxon>Magnoliopsida</taxon>
        <taxon>eudicotyledons</taxon>
        <taxon>Gunneridae</taxon>
        <taxon>Pentapetalae</taxon>
        <taxon>rosids</taxon>
        <taxon>malvids</taxon>
        <taxon>Malvales</taxon>
        <taxon>Malvaceae</taxon>
        <taxon>Malvoideae</taxon>
        <taxon>Gossypium</taxon>
    </lineage>
</organism>
<name>A0A5B6VCD9_9ROSI</name>
<evidence type="ECO:0000313" key="3">
    <source>
        <dbReference type="Proteomes" id="UP000325315"/>
    </source>
</evidence>
<gene>
    <name evidence="2" type="ORF">EPI10_001918</name>
</gene>
<evidence type="ECO:0000259" key="1">
    <source>
        <dbReference type="Pfam" id="PF24626"/>
    </source>
</evidence>
<comment type="caution">
    <text evidence="2">The sequence shown here is derived from an EMBL/GenBank/DDBJ whole genome shotgun (WGS) entry which is preliminary data.</text>
</comment>
<dbReference type="EMBL" id="SMMG02000007">
    <property type="protein sequence ID" value="KAA3466855.1"/>
    <property type="molecule type" value="Genomic_DNA"/>
</dbReference>
<dbReference type="PANTHER" id="PTHR46148">
    <property type="entry name" value="CHROMO DOMAIN-CONTAINING PROTEIN"/>
    <property type="match status" value="1"/>
</dbReference>